<comment type="cofactor">
    <cofactor evidence="14">
        <name>Mg(2+)</name>
        <dbReference type="ChEBI" id="CHEBI:18420"/>
    </cofactor>
    <cofactor evidence="14">
        <name>Mn(2+)</name>
        <dbReference type="ChEBI" id="CHEBI:29035"/>
    </cofactor>
    <text evidence="14">Binds 1 Mg(2+) or Mn(2+) ion per subunit.</text>
</comment>
<dbReference type="Proteomes" id="UP000800200">
    <property type="component" value="Unassembled WGS sequence"/>
</dbReference>
<organism evidence="16 17">
    <name type="scientific">Zopfia rhizophila CBS 207.26</name>
    <dbReference type="NCBI Taxonomy" id="1314779"/>
    <lineage>
        <taxon>Eukaryota</taxon>
        <taxon>Fungi</taxon>
        <taxon>Dikarya</taxon>
        <taxon>Ascomycota</taxon>
        <taxon>Pezizomycotina</taxon>
        <taxon>Dothideomycetes</taxon>
        <taxon>Dothideomycetes incertae sedis</taxon>
        <taxon>Zopfiaceae</taxon>
        <taxon>Zopfia</taxon>
    </lineage>
</organism>
<evidence type="ECO:0000256" key="7">
    <source>
        <dbReference type="ARBA" id="ARBA00022723"/>
    </source>
</evidence>
<keyword evidence="7 14" id="KW-0479">Metal-binding</keyword>
<dbReference type="EMBL" id="ML994611">
    <property type="protein sequence ID" value="KAF2194697.1"/>
    <property type="molecule type" value="Genomic_DNA"/>
</dbReference>
<evidence type="ECO:0000313" key="16">
    <source>
        <dbReference type="EMBL" id="KAF2194697.1"/>
    </source>
</evidence>
<sequence length="365" mass="38949">MPSFNIVVFGGDGVGPEVIAEAVKILKVIEKHSDAQFNFQEHLFGGCSIDAHGNPLTEEALAAAKSADAIILGAVGGPKWGTGKVRPEQGILRLRKELGTFGNLRPCFFASESLVDASPLKAEVCRGTNFNIIRELTGGIYFGDRKEDEGDGRALDTEPYSVEEIERVVRLAGSLASVENPPVPVWSLDKANVLATSRLWRKTFERVMRDEFPHLKSGTHLVDSAAMLIVKNPRALNGVVVTSNLFGDIISDEASVIPGSLGLLPSASLGGIPDGNTRVNGIYEPIHGSAPDIAGQGIVNPIATILSMSMMLKYSLCLPELARKVDEATKIVIDKGIRTKDIGGSSKTAEVGDAVVAELEQLLKK</sequence>
<evidence type="ECO:0000256" key="4">
    <source>
        <dbReference type="ARBA" id="ARBA00013101"/>
    </source>
</evidence>
<accession>A0A6A6ER99</accession>
<dbReference type="PANTHER" id="PTHR42979:SF1">
    <property type="entry name" value="3-ISOPROPYLMALATE DEHYDROGENASE"/>
    <property type="match status" value="1"/>
</dbReference>
<keyword evidence="9 13" id="KW-0560">Oxidoreductase</keyword>
<keyword evidence="10 14" id="KW-0520">NAD</keyword>
<keyword evidence="12 14" id="KW-0100">Branched-chain amino acid biosynthesis</keyword>
<dbReference type="Pfam" id="PF00180">
    <property type="entry name" value="Iso_dh"/>
    <property type="match status" value="1"/>
</dbReference>
<keyword evidence="6" id="KW-0028">Amino-acid biosynthesis</keyword>
<keyword evidence="8" id="KW-0460">Magnesium</keyword>
<evidence type="ECO:0000256" key="5">
    <source>
        <dbReference type="ARBA" id="ARBA00022430"/>
    </source>
</evidence>
<reference evidence="16" key="1">
    <citation type="journal article" date="2020" name="Stud. Mycol.">
        <title>101 Dothideomycetes genomes: a test case for predicting lifestyles and emergence of pathogens.</title>
        <authorList>
            <person name="Haridas S."/>
            <person name="Albert R."/>
            <person name="Binder M."/>
            <person name="Bloem J."/>
            <person name="Labutti K."/>
            <person name="Salamov A."/>
            <person name="Andreopoulos B."/>
            <person name="Baker S."/>
            <person name="Barry K."/>
            <person name="Bills G."/>
            <person name="Bluhm B."/>
            <person name="Cannon C."/>
            <person name="Castanera R."/>
            <person name="Culley D."/>
            <person name="Daum C."/>
            <person name="Ezra D."/>
            <person name="Gonzalez J."/>
            <person name="Henrissat B."/>
            <person name="Kuo A."/>
            <person name="Liang C."/>
            <person name="Lipzen A."/>
            <person name="Lutzoni F."/>
            <person name="Magnuson J."/>
            <person name="Mondo S."/>
            <person name="Nolan M."/>
            <person name="Ohm R."/>
            <person name="Pangilinan J."/>
            <person name="Park H.-J."/>
            <person name="Ramirez L."/>
            <person name="Alfaro M."/>
            <person name="Sun H."/>
            <person name="Tritt A."/>
            <person name="Yoshinaga Y."/>
            <person name="Zwiers L.-H."/>
            <person name="Turgeon B."/>
            <person name="Goodwin S."/>
            <person name="Spatafora J."/>
            <person name="Crous P."/>
            <person name="Grigoriev I."/>
        </authorList>
    </citation>
    <scope>NUCLEOTIDE SEQUENCE</scope>
    <source>
        <strain evidence="16">CBS 207.26</strain>
    </source>
</reference>
<evidence type="ECO:0000256" key="8">
    <source>
        <dbReference type="ARBA" id="ARBA00022842"/>
    </source>
</evidence>
<comment type="subunit">
    <text evidence="3 14">Homodimer.</text>
</comment>
<comment type="pathway">
    <text evidence="14">Amino-acid biosynthesis; L-leucine biosynthesis; L-leucine from 3-methyl-2-oxobutanoate: step 3/4.</text>
</comment>
<evidence type="ECO:0000256" key="6">
    <source>
        <dbReference type="ARBA" id="ARBA00022605"/>
    </source>
</evidence>
<dbReference type="EC" id="1.1.1.85" evidence="4 14"/>
<dbReference type="InterPro" id="IPR004429">
    <property type="entry name" value="Isopropylmalate_DH"/>
</dbReference>
<dbReference type="AlphaFoldDB" id="A0A6A6ER99"/>
<comment type="function">
    <text evidence="14">Catalyzes the oxidation of 3-carboxy-2-hydroxy-4-methylpentanoate (3-isopropylmalate) to 3-carboxy-4-methyl-2-oxopentanoate. The product decarboxylates to 4-methyl-2 oxopentanoate.</text>
</comment>
<evidence type="ECO:0000256" key="10">
    <source>
        <dbReference type="ARBA" id="ARBA00023027"/>
    </source>
</evidence>
<evidence type="ECO:0000256" key="12">
    <source>
        <dbReference type="ARBA" id="ARBA00023304"/>
    </source>
</evidence>
<dbReference type="FunFam" id="3.40.718.10:FF:000006">
    <property type="entry name" value="3-isopropylmalate dehydrogenase"/>
    <property type="match status" value="1"/>
</dbReference>
<dbReference type="InterPro" id="IPR024084">
    <property type="entry name" value="IsoPropMal-DH-like_dom"/>
</dbReference>
<evidence type="ECO:0000256" key="11">
    <source>
        <dbReference type="ARBA" id="ARBA00023211"/>
    </source>
</evidence>
<dbReference type="PANTHER" id="PTHR42979">
    <property type="entry name" value="3-ISOPROPYLMALATE DEHYDROGENASE"/>
    <property type="match status" value="1"/>
</dbReference>
<dbReference type="UniPathway" id="UPA00048">
    <property type="reaction ID" value="UER00072"/>
</dbReference>
<evidence type="ECO:0000256" key="13">
    <source>
        <dbReference type="RuleBase" id="RU004443"/>
    </source>
</evidence>
<dbReference type="GO" id="GO:0003862">
    <property type="term" value="F:3-isopropylmalate dehydrogenase activity"/>
    <property type="evidence" value="ECO:0007669"/>
    <property type="project" value="UniProtKB-EC"/>
</dbReference>
<dbReference type="InterPro" id="IPR019818">
    <property type="entry name" value="IsoCit/isopropylmalate_DH_CS"/>
</dbReference>
<dbReference type="Gene3D" id="3.40.718.10">
    <property type="entry name" value="Isopropylmalate Dehydrogenase"/>
    <property type="match status" value="1"/>
</dbReference>
<dbReference type="GO" id="GO:0000287">
    <property type="term" value="F:magnesium ion binding"/>
    <property type="evidence" value="ECO:0007669"/>
    <property type="project" value="InterPro"/>
</dbReference>
<dbReference type="GO" id="GO:0051287">
    <property type="term" value="F:NAD binding"/>
    <property type="evidence" value="ECO:0007669"/>
    <property type="project" value="InterPro"/>
</dbReference>
<dbReference type="GO" id="GO:0009098">
    <property type="term" value="P:L-leucine biosynthetic process"/>
    <property type="evidence" value="ECO:0007669"/>
    <property type="project" value="UniProtKB-UniPathway"/>
</dbReference>
<evidence type="ECO:0000259" key="15">
    <source>
        <dbReference type="SMART" id="SM01329"/>
    </source>
</evidence>
<evidence type="ECO:0000313" key="17">
    <source>
        <dbReference type="Proteomes" id="UP000800200"/>
    </source>
</evidence>
<comment type="cofactor">
    <cofactor evidence="1">
        <name>Mn(2+)</name>
        <dbReference type="ChEBI" id="CHEBI:29035"/>
    </cofactor>
</comment>
<keyword evidence="11" id="KW-0464">Manganese</keyword>
<evidence type="ECO:0000256" key="3">
    <source>
        <dbReference type="ARBA" id="ARBA00011738"/>
    </source>
</evidence>
<gene>
    <name evidence="16" type="ORF">K469DRAFT_650642</name>
</gene>
<dbReference type="OrthoDB" id="419183at2759"/>
<comment type="similarity">
    <text evidence="2 13">Belongs to the isocitrate and isopropylmalate dehydrogenases family.</text>
</comment>
<feature type="domain" description="Isopropylmalate dehydrogenase-like" evidence="15">
    <location>
        <begin position="5"/>
        <end position="355"/>
    </location>
</feature>
<evidence type="ECO:0000256" key="2">
    <source>
        <dbReference type="ARBA" id="ARBA00007769"/>
    </source>
</evidence>
<proteinExistence type="inferred from homology"/>
<evidence type="ECO:0000256" key="9">
    <source>
        <dbReference type="ARBA" id="ARBA00023002"/>
    </source>
</evidence>
<dbReference type="GO" id="GO:0005829">
    <property type="term" value="C:cytosol"/>
    <property type="evidence" value="ECO:0007669"/>
    <property type="project" value="TreeGrafter"/>
</dbReference>
<keyword evidence="17" id="KW-1185">Reference proteome</keyword>
<dbReference type="PROSITE" id="PS00470">
    <property type="entry name" value="IDH_IMDH"/>
    <property type="match status" value="1"/>
</dbReference>
<dbReference type="NCBIfam" id="TIGR00169">
    <property type="entry name" value="leuB"/>
    <property type="match status" value="1"/>
</dbReference>
<protein>
    <recommendedName>
        <fullName evidence="4 14">3-isopropylmalate dehydrogenase</fullName>
        <ecNumber evidence="4 14">1.1.1.85</ecNumber>
    </recommendedName>
</protein>
<comment type="catalytic activity">
    <reaction evidence="14">
        <text>(2R,3S)-3-isopropylmalate + NAD(+) = 4-methyl-2-oxopentanoate + CO2 + NADH</text>
        <dbReference type="Rhea" id="RHEA:32271"/>
        <dbReference type="ChEBI" id="CHEBI:16526"/>
        <dbReference type="ChEBI" id="CHEBI:17865"/>
        <dbReference type="ChEBI" id="CHEBI:35121"/>
        <dbReference type="ChEBI" id="CHEBI:57540"/>
        <dbReference type="ChEBI" id="CHEBI:57945"/>
        <dbReference type="EC" id="1.1.1.85"/>
    </reaction>
</comment>
<dbReference type="SMART" id="SM01329">
    <property type="entry name" value="Iso_dh"/>
    <property type="match status" value="1"/>
</dbReference>
<keyword evidence="5 14" id="KW-0432">Leucine biosynthesis</keyword>
<dbReference type="SUPFAM" id="SSF53659">
    <property type="entry name" value="Isocitrate/Isopropylmalate dehydrogenase-like"/>
    <property type="match status" value="1"/>
</dbReference>
<name>A0A6A6ER99_9PEZI</name>
<evidence type="ECO:0000256" key="14">
    <source>
        <dbReference type="RuleBase" id="RU004445"/>
    </source>
</evidence>
<evidence type="ECO:0000256" key="1">
    <source>
        <dbReference type="ARBA" id="ARBA00001936"/>
    </source>
</evidence>